<dbReference type="GeneID" id="85014901"/>
<dbReference type="HAMAP" id="MF_01477">
    <property type="entry name" value="Iojap_RsfS"/>
    <property type="match status" value="1"/>
</dbReference>
<keyword evidence="2" id="KW-0678">Repressor</keyword>
<dbReference type="Pfam" id="PF02410">
    <property type="entry name" value="RsfS"/>
    <property type="match status" value="1"/>
</dbReference>
<protein>
    <recommendedName>
        <fullName evidence="2">Ribosomal silencing factor RsfS</fullName>
    </recommendedName>
</protein>
<dbReference type="RefSeq" id="WP_183684009.1">
    <property type="nucleotide sequence ID" value="NZ_JACHHH010000006.1"/>
</dbReference>
<organism evidence="3 4">
    <name type="scientific">Oribacterium sinus</name>
    <dbReference type="NCBI Taxonomy" id="237576"/>
    <lineage>
        <taxon>Bacteria</taxon>
        <taxon>Bacillati</taxon>
        <taxon>Bacillota</taxon>
        <taxon>Clostridia</taxon>
        <taxon>Lachnospirales</taxon>
        <taxon>Lachnospiraceae</taxon>
        <taxon>Oribacterium</taxon>
    </lineage>
</organism>
<comment type="caution">
    <text evidence="3">The sequence shown here is derived from an EMBL/GenBank/DDBJ whole genome shotgun (WGS) entry which is preliminary data.</text>
</comment>
<dbReference type="GO" id="GO:0042256">
    <property type="term" value="P:cytosolic ribosome assembly"/>
    <property type="evidence" value="ECO:0007669"/>
    <property type="project" value="UniProtKB-UniRule"/>
</dbReference>
<reference evidence="3 4" key="1">
    <citation type="submission" date="2020-08" db="EMBL/GenBank/DDBJ databases">
        <title>Genomic Encyclopedia of Type Strains, Phase IV (KMG-IV): sequencing the most valuable type-strain genomes for metagenomic binning, comparative biology and taxonomic classification.</title>
        <authorList>
            <person name="Goeker M."/>
        </authorList>
    </citation>
    <scope>NUCLEOTIDE SEQUENCE [LARGE SCALE GENOMIC DNA]</scope>
    <source>
        <strain evidence="3 4">DSM 17245</strain>
    </source>
</reference>
<comment type="subcellular location">
    <subcellularLocation>
        <location evidence="2">Cytoplasm</location>
    </subcellularLocation>
</comment>
<evidence type="ECO:0000256" key="1">
    <source>
        <dbReference type="ARBA" id="ARBA00010574"/>
    </source>
</evidence>
<comment type="function">
    <text evidence="2">Functions as a ribosomal silencing factor. Interacts with ribosomal protein uL14 (rplN), blocking formation of intersubunit bridge B8. Prevents association of the 30S and 50S ribosomal subunits and the formation of functional ribosomes, thus repressing translation.</text>
</comment>
<dbReference type="GO" id="GO:0017148">
    <property type="term" value="P:negative regulation of translation"/>
    <property type="evidence" value="ECO:0007669"/>
    <property type="project" value="UniProtKB-UniRule"/>
</dbReference>
<dbReference type="NCBIfam" id="TIGR00090">
    <property type="entry name" value="rsfS_iojap_ybeB"/>
    <property type="match status" value="1"/>
</dbReference>
<sequence length="109" mass="12475">MESLDLCKKIVSVLDEKKGSDIIILDISEISVLSDYFVLVSADNVRQLDALKDALEETVHLDNRKAEGESSSGWILLDYKDVIVHLFDKETRSFYNLEKIWSDAKRVEL</sequence>
<evidence type="ECO:0000256" key="2">
    <source>
        <dbReference type="HAMAP-Rule" id="MF_01477"/>
    </source>
</evidence>
<dbReference type="SUPFAM" id="SSF81301">
    <property type="entry name" value="Nucleotidyltransferase"/>
    <property type="match status" value="1"/>
</dbReference>
<dbReference type="GO" id="GO:0005737">
    <property type="term" value="C:cytoplasm"/>
    <property type="evidence" value="ECO:0007669"/>
    <property type="project" value="UniProtKB-SubCell"/>
</dbReference>
<proteinExistence type="inferred from homology"/>
<dbReference type="Gene3D" id="3.30.460.10">
    <property type="entry name" value="Beta Polymerase, domain 2"/>
    <property type="match status" value="1"/>
</dbReference>
<keyword evidence="2" id="KW-0810">Translation regulation</keyword>
<dbReference type="GO" id="GO:0090071">
    <property type="term" value="P:negative regulation of ribosome biogenesis"/>
    <property type="evidence" value="ECO:0007669"/>
    <property type="project" value="UniProtKB-UniRule"/>
</dbReference>
<comment type="similarity">
    <text evidence="1 2">Belongs to the Iojap/RsfS family.</text>
</comment>
<keyword evidence="2" id="KW-0963">Cytoplasm</keyword>
<dbReference type="AlphaFoldDB" id="A0A7W9SG30"/>
<comment type="subunit">
    <text evidence="2">Interacts with ribosomal protein uL14 (rplN).</text>
</comment>
<dbReference type="InterPro" id="IPR004394">
    <property type="entry name" value="Iojap/RsfS/C7orf30"/>
</dbReference>
<dbReference type="PANTHER" id="PTHR21043:SF0">
    <property type="entry name" value="MITOCHONDRIAL ASSEMBLY OF RIBOSOMAL LARGE SUBUNIT PROTEIN 1"/>
    <property type="match status" value="1"/>
</dbReference>
<accession>A0A7W9SG30</accession>
<dbReference type="GO" id="GO:0043023">
    <property type="term" value="F:ribosomal large subunit binding"/>
    <property type="evidence" value="ECO:0007669"/>
    <property type="project" value="TreeGrafter"/>
</dbReference>
<evidence type="ECO:0000313" key="4">
    <source>
        <dbReference type="Proteomes" id="UP000522163"/>
    </source>
</evidence>
<dbReference type="EMBL" id="JACHHH010000006">
    <property type="protein sequence ID" value="MBB6041382.1"/>
    <property type="molecule type" value="Genomic_DNA"/>
</dbReference>
<dbReference type="PANTHER" id="PTHR21043">
    <property type="entry name" value="IOJAP SUPERFAMILY ORTHOLOG"/>
    <property type="match status" value="1"/>
</dbReference>
<dbReference type="Proteomes" id="UP000522163">
    <property type="component" value="Unassembled WGS sequence"/>
</dbReference>
<evidence type="ECO:0000313" key="3">
    <source>
        <dbReference type="EMBL" id="MBB6041382.1"/>
    </source>
</evidence>
<name>A0A7W9SG30_9FIRM</name>
<gene>
    <name evidence="2" type="primary">rsfS</name>
    <name evidence="3" type="ORF">HNQ46_001362</name>
</gene>
<dbReference type="InterPro" id="IPR043519">
    <property type="entry name" value="NT_sf"/>
</dbReference>